<dbReference type="Proteomes" id="UP000283374">
    <property type="component" value="Unassembled WGS sequence"/>
</dbReference>
<dbReference type="Gene3D" id="2.60.120.10">
    <property type="entry name" value="Jelly Rolls"/>
    <property type="match status" value="1"/>
</dbReference>
<organism evidence="2 3">
    <name type="scientific">Cellulomonas rhizosphaerae</name>
    <dbReference type="NCBI Taxonomy" id="2293719"/>
    <lineage>
        <taxon>Bacteria</taxon>
        <taxon>Bacillati</taxon>
        <taxon>Actinomycetota</taxon>
        <taxon>Actinomycetes</taxon>
        <taxon>Micrococcales</taxon>
        <taxon>Cellulomonadaceae</taxon>
        <taxon>Cellulomonas</taxon>
    </lineage>
</organism>
<dbReference type="SUPFAM" id="SSF51182">
    <property type="entry name" value="RmlC-like cupins"/>
    <property type="match status" value="1"/>
</dbReference>
<dbReference type="OrthoDB" id="9806359at2"/>
<evidence type="ECO:0000313" key="2">
    <source>
        <dbReference type="EMBL" id="RHA42675.1"/>
    </source>
</evidence>
<dbReference type="GO" id="GO:0016779">
    <property type="term" value="F:nucleotidyltransferase activity"/>
    <property type="evidence" value="ECO:0007669"/>
    <property type="project" value="InterPro"/>
</dbReference>
<protein>
    <submittedName>
        <fullName evidence="2">Cupin</fullName>
    </submittedName>
</protein>
<dbReference type="InterPro" id="IPR011051">
    <property type="entry name" value="RmlC_Cupin_sf"/>
</dbReference>
<dbReference type="GO" id="GO:0005976">
    <property type="term" value="P:polysaccharide metabolic process"/>
    <property type="evidence" value="ECO:0007669"/>
    <property type="project" value="InterPro"/>
</dbReference>
<dbReference type="InterPro" id="IPR001538">
    <property type="entry name" value="Man6P_isomerase-2_C"/>
</dbReference>
<keyword evidence="3" id="KW-1185">Reference proteome</keyword>
<reference evidence="2 3" key="1">
    <citation type="submission" date="2018-08" db="EMBL/GenBank/DDBJ databases">
        <title>Cellulomonas rhizosphaerae sp. nov., a novel actinomycete isolated from soil.</title>
        <authorList>
            <person name="Tian Y."/>
        </authorList>
    </citation>
    <scope>NUCLEOTIDE SEQUENCE [LARGE SCALE GENOMIC DNA]</scope>
    <source>
        <strain evidence="2 3">NEAU-TCZ24</strain>
    </source>
</reference>
<dbReference type="RefSeq" id="WP_118766734.1">
    <property type="nucleotide sequence ID" value="NZ_QWKP01000169.1"/>
</dbReference>
<name>A0A413RN06_9CELL</name>
<proteinExistence type="predicted"/>
<dbReference type="Pfam" id="PF01050">
    <property type="entry name" value="MannoseP_isomer"/>
    <property type="match status" value="1"/>
</dbReference>
<comment type="caution">
    <text evidence="2">The sequence shown here is derived from an EMBL/GenBank/DDBJ whole genome shotgun (WGS) entry which is preliminary data.</text>
</comment>
<evidence type="ECO:0000313" key="3">
    <source>
        <dbReference type="Proteomes" id="UP000283374"/>
    </source>
</evidence>
<dbReference type="AlphaFoldDB" id="A0A413RN06"/>
<accession>A0A413RN06</accession>
<dbReference type="EMBL" id="QWKP01000169">
    <property type="protein sequence ID" value="RHA42675.1"/>
    <property type="molecule type" value="Genomic_DNA"/>
</dbReference>
<feature type="domain" description="Mannose-6-phosphate isomerase type II C-terminal" evidence="1">
    <location>
        <begin position="16"/>
        <end position="99"/>
    </location>
</feature>
<gene>
    <name evidence="2" type="ORF">D1825_07055</name>
</gene>
<dbReference type="InterPro" id="IPR014710">
    <property type="entry name" value="RmlC-like_jellyroll"/>
</dbReference>
<sequence>MNHGPTVEFSTTQVQDKPWGHEAIFAAGEHGYVGKLIAVSAGHALSLQYHDEKDETLSIVSGEATFEHGRSADRLASRVMRPGDTAHVPALLLHRITALSDLVFAEASTAAPGWRDDVTRLADRYGRDGTRAP</sequence>
<evidence type="ECO:0000259" key="1">
    <source>
        <dbReference type="Pfam" id="PF01050"/>
    </source>
</evidence>